<reference evidence="3" key="1">
    <citation type="submission" date="2016-06" db="UniProtKB">
        <authorList>
            <consortium name="WormBaseParasite"/>
        </authorList>
    </citation>
    <scope>IDENTIFICATION</scope>
</reference>
<evidence type="ECO:0000313" key="3">
    <source>
        <dbReference type="WBParaSite" id="SCUD_0002002601-mRNA-1"/>
    </source>
</evidence>
<evidence type="ECO:0000313" key="1">
    <source>
        <dbReference type="EMBL" id="VDP70962.1"/>
    </source>
</evidence>
<dbReference type="EMBL" id="UZAK01043518">
    <property type="protein sequence ID" value="VDP70962.1"/>
    <property type="molecule type" value="Genomic_DNA"/>
</dbReference>
<gene>
    <name evidence="1" type="ORF">SCUD_LOCUS20023</name>
</gene>
<dbReference type="WBParaSite" id="SCUD_0002002601-mRNA-1">
    <property type="protein sequence ID" value="SCUD_0002002601-mRNA-1"/>
    <property type="gene ID" value="SCUD_0002002601"/>
</dbReference>
<keyword evidence="2" id="KW-1185">Reference proteome</keyword>
<dbReference type="AlphaFoldDB" id="A0A183KY76"/>
<accession>A0A183KY76</accession>
<organism evidence="3">
    <name type="scientific">Schistosoma curassoni</name>
    <dbReference type="NCBI Taxonomy" id="6186"/>
    <lineage>
        <taxon>Eukaryota</taxon>
        <taxon>Metazoa</taxon>
        <taxon>Spiralia</taxon>
        <taxon>Lophotrochozoa</taxon>
        <taxon>Platyhelminthes</taxon>
        <taxon>Trematoda</taxon>
        <taxon>Digenea</taxon>
        <taxon>Strigeidida</taxon>
        <taxon>Schistosomatoidea</taxon>
        <taxon>Schistosomatidae</taxon>
        <taxon>Schistosoma</taxon>
    </lineage>
</organism>
<name>A0A183KY76_9TREM</name>
<sequence>MKQITKVQQLFYLKITFDVAKFVRQPNKRNTFKQNIG</sequence>
<evidence type="ECO:0000313" key="2">
    <source>
        <dbReference type="Proteomes" id="UP000279833"/>
    </source>
</evidence>
<protein>
    <submittedName>
        <fullName evidence="3">Orphan protein</fullName>
    </submittedName>
</protein>
<proteinExistence type="predicted"/>
<reference evidence="1 2" key="2">
    <citation type="submission" date="2018-11" db="EMBL/GenBank/DDBJ databases">
        <authorList>
            <consortium name="Pathogen Informatics"/>
        </authorList>
    </citation>
    <scope>NUCLEOTIDE SEQUENCE [LARGE SCALE GENOMIC DNA]</scope>
    <source>
        <strain evidence="1">Dakar</strain>
        <strain evidence="2">Dakar, Senegal</strain>
    </source>
</reference>
<dbReference type="Proteomes" id="UP000279833">
    <property type="component" value="Unassembled WGS sequence"/>
</dbReference>